<name>A0ABT1C1U7_9HYPH</name>
<evidence type="ECO:0000313" key="4">
    <source>
        <dbReference type="Proteomes" id="UP001205906"/>
    </source>
</evidence>
<dbReference type="InterPro" id="IPR024408">
    <property type="entry name" value="Muramidase"/>
</dbReference>
<gene>
    <name evidence="3" type="ORF">NGM99_03190</name>
</gene>
<dbReference type="EMBL" id="JAMXQS010000002">
    <property type="protein sequence ID" value="MCO6048790.1"/>
    <property type="molecule type" value="Genomic_DNA"/>
</dbReference>
<dbReference type="Pfam" id="PF11860">
    <property type="entry name" value="Muramidase"/>
    <property type="match status" value="1"/>
</dbReference>
<evidence type="ECO:0000313" key="3">
    <source>
        <dbReference type="EMBL" id="MCO6048790.1"/>
    </source>
</evidence>
<accession>A0ABT1C1U7</accession>
<dbReference type="Pfam" id="PF01471">
    <property type="entry name" value="PG_binding_1"/>
    <property type="match status" value="1"/>
</dbReference>
<proteinExistence type="predicted"/>
<dbReference type="RefSeq" id="WP_252815934.1">
    <property type="nucleotide sequence ID" value="NZ_JAMXQS010000002.1"/>
</dbReference>
<dbReference type="Gene3D" id="1.10.101.10">
    <property type="entry name" value="PGBD-like superfamily/PGBD"/>
    <property type="match status" value="1"/>
</dbReference>
<organism evidence="3 4">
    <name type="scientific">Mesorhizobium liriopis</name>
    <dbReference type="NCBI Taxonomy" id="2953882"/>
    <lineage>
        <taxon>Bacteria</taxon>
        <taxon>Pseudomonadati</taxon>
        <taxon>Pseudomonadota</taxon>
        <taxon>Alphaproteobacteria</taxon>
        <taxon>Hyphomicrobiales</taxon>
        <taxon>Phyllobacteriaceae</taxon>
        <taxon>Mesorhizobium</taxon>
    </lineage>
</organism>
<evidence type="ECO:0000259" key="2">
    <source>
        <dbReference type="Pfam" id="PF11860"/>
    </source>
</evidence>
<feature type="domain" description="N-acetylmuramidase" evidence="2">
    <location>
        <begin position="20"/>
        <end position="192"/>
    </location>
</feature>
<keyword evidence="4" id="KW-1185">Reference proteome</keyword>
<comment type="caution">
    <text evidence="3">The sequence shown here is derived from an EMBL/GenBank/DDBJ whole genome shotgun (WGS) entry which is preliminary data.</text>
</comment>
<dbReference type="SUPFAM" id="SSF47090">
    <property type="entry name" value="PGBD-like"/>
    <property type="match status" value="1"/>
</dbReference>
<protein>
    <submittedName>
        <fullName evidence="3">N-acetylmuramidase domain-containing protein</fullName>
    </submittedName>
</protein>
<evidence type="ECO:0000259" key="1">
    <source>
        <dbReference type="Pfam" id="PF01471"/>
    </source>
</evidence>
<dbReference type="InterPro" id="IPR036365">
    <property type="entry name" value="PGBD-like_sf"/>
</dbReference>
<dbReference type="InterPro" id="IPR023346">
    <property type="entry name" value="Lysozyme-like_dom_sf"/>
</dbReference>
<feature type="domain" description="Peptidoglycan binding-like" evidence="1">
    <location>
        <begin position="204"/>
        <end position="258"/>
    </location>
</feature>
<dbReference type="SUPFAM" id="SSF53955">
    <property type="entry name" value="Lysozyme-like"/>
    <property type="match status" value="1"/>
</dbReference>
<dbReference type="Proteomes" id="UP001205906">
    <property type="component" value="Unassembled WGS sequence"/>
</dbReference>
<reference evidence="3 4" key="1">
    <citation type="submission" date="2022-06" db="EMBL/GenBank/DDBJ databases">
        <title>Mesorhizobium sp. strain RP14 Genome sequencing and assembly.</title>
        <authorList>
            <person name="Kim I."/>
        </authorList>
    </citation>
    <scope>NUCLEOTIDE SEQUENCE [LARGE SCALE GENOMIC DNA]</scope>
    <source>
        <strain evidence="4">RP14(2022)</strain>
    </source>
</reference>
<sequence>MFDKVARNSIIQAAWERGLDPAAVLAVAEVESGGRALALVEGRLEPLIRWEGHYFHRRLPSYLREIARANGLSHPQAGAIPNPPDQPARWRLLKRAKAMNRDAAWESTSWGIGQVMGASWRRMGYRDVAPLVAEAREGILGQARLMTRFIAVTRLNDPLEREDWAAFARGYNGPNYRQNAYDTKLEDSFKRHAPATPLFPGAIGARVRRLQTALAGHDPQIKPDGRFGPLTEAALFRFQAEKGLKVDGIAGPQTFRALGVAG</sequence>
<dbReference type="InterPro" id="IPR036366">
    <property type="entry name" value="PGBDSf"/>
</dbReference>
<dbReference type="InterPro" id="IPR002477">
    <property type="entry name" value="Peptidoglycan-bd-like"/>
</dbReference>